<name>A0A8X6L6K7_TRICU</name>
<proteinExistence type="predicted"/>
<evidence type="ECO:0000313" key="1">
    <source>
        <dbReference type="EMBL" id="GFQ97371.1"/>
    </source>
</evidence>
<dbReference type="EMBL" id="BMAO01024740">
    <property type="protein sequence ID" value="GFQ97371.1"/>
    <property type="molecule type" value="Genomic_DNA"/>
</dbReference>
<comment type="caution">
    <text evidence="1">The sequence shown here is derived from an EMBL/GenBank/DDBJ whole genome shotgun (WGS) entry which is preliminary data.</text>
</comment>
<organism evidence="1 2">
    <name type="scientific">Trichonephila clavata</name>
    <name type="common">Joro spider</name>
    <name type="synonym">Nephila clavata</name>
    <dbReference type="NCBI Taxonomy" id="2740835"/>
    <lineage>
        <taxon>Eukaryota</taxon>
        <taxon>Metazoa</taxon>
        <taxon>Ecdysozoa</taxon>
        <taxon>Arthropoda</taxon>
        <taxon>Chelicerata</taxon>
        <taxon>Arachnida</taxon>
        <taxon>Araneae</taxon>
        <taxon>Araneomorphae</taxon>
        <taxon>Entelegynae</taxon>
        <taxon>Araneoidea</taxon>
        <taxon>Nephilidae</taxon>
        <taxon>Trichonephila</taxon>
    </lineage>
</organism>
<protein>
    <submittedName>
        <fullName evidence="1">Uncharacterized protein</fullName>
    </submittedName>
</protein>
<dbReference type="AlphaFoldDB" id="A0A8X6L6K7"/>
<sequence length="255" mass="29732">MATGGVHRIAYLAFWKKSRSHEIHTLHFGKKFDPWEPHVHILWENHIHGNFIILCILGRNLIHGNLTILCILGKDLIRGNLYALHSEKDLIRGNLNTLHFGEKRDPWENHSTLHFGKREDREAENSDVLDSSKEDISYSNKKINSREAPTKLDSKMKDLAVLVPLPSYWKESNLKNFEKGPESFEDLKSLEDNSEIGQAKSNKESRNKRYWAPFQGPKSIVYPHAWLASQIRRSVIPKSIDRHYRTGWLKRRKIL</sequence>
<dbReference type="Proteomes" id="UP000887116">
    <property type="component" value="Unassembled WGS sequence"/>
</dbReference>
<accession>A0A8X6L6K7</accession>
<gene>
    <name evidence="1" type="ORF">TNCT_668011</name>
</gene>
<dbReference type="OrthoDB" id="10632815at2759"/>
<reference evidence="1" key="1">
    <citation type="submission" date="2020-07" db="EMBL/GenBank/DDBJ databases">
        <title>Multicomponent nature underlies the extraordinary mechanical properties of spider dragline silk.</title>
        <authorList>
            <person name="Kono N."/>
            <person name="Nakamura H."/>
            <person name="Mori M."/>
            <person name="Yoshida Y."/>
            <person name="Ohtoshi R."/>
            <person name="Malay A.D."/>
            <person name="Moran D.A.P."/>
            <person name="Tomita M."/>
            <person name="Numata K."/>
            <person name="Arakawa K."/>
        </authorList>
    </citation>
    <scope>NUCLEOTIDE SEQUENCE</scope>
</reference>
<evidence type="ECO:0000313" key="2">
    <source>
        <dbReference type="Proteomes" id="UP000887116"/>
    </source>
</evidence>
<keyword evidence="2" id="KW-1185">Reference proteome</keyword>